<dbReference type="AlphaFoldDB" id="A0A087YCL8"/>
<dbReference type="Proteomes" id="UP000028760">
    <property type="component" value="Unassembled WGS sequence"/>
</dbReference>
<dbReference type="CTD" id="103189105"/>
<keyword evidence="3" id="KW-1185">Reference proteome</keyword>
<proteinExistence type="predicted"/>
<organism evidence="2 3">
    <name type="scientific">Poecilia formosa</name>
    <name type="common">Amazon molly</name>
    <name type="synonym">Limia formosa</name>
    <dbReference type="NCBI Taxonomy" id="48698"/>
    <lineage>
        <taxon>Eukaryota</taxon>
        <taxon>Metazoa</taxon>
        <taxon>Chordata</taxon>
        <taxon>Craniata</taxon>
        <taxon>Vertebrata</taxon>
        <taxon>Euteleostomi</taxon>
        <taxon>Actinopterygii</taxon>
        <taxon>Neopterygii</taxon>
        <taxon>Teleostei</taxon>
        <taxon>Neoteleostei</taxon>
        <taxon>Acanthomorphata</taxon>
        <taxon>Ovalentaria</taxon>
        <taxon>Atherinomorphae</taxon>
        <taxon>Cyprinodontiformes</taxon>
        <taxon>Poeciliidae</taxon>
        <taxon>Poeciliinae</taxon>
        <taxon>Poecilia</taxon>
    </lineage>
</organism>
<feature type="compositionally biased region" description="Acidic residues" evidence="1">
    <location>
        <begin position="243"/>
        <end position="261"/>
    </location>
</feature>
<dbReference type="GeneTree" id="ENSGT00390000009916"/>
<feature type="region of interest" description="Disordered" evidence="1">
    <location>
        <begin position="236"/>
        <end position="261"/>
    </location>
</feature>
<dbReference type="PANTHER" id="PTHR36292:SF1">
    <property type="entry name" value="UPF0575 PROTEIN C19ORF67"/>
    <property type="match status" value="1"/>
</dbReference>
<dbReference type="STRING" id="48698.ENSPFOP00000015771"/>
<dbReference type="OMA" id="WHLETIP"/>
<reference evidence="2" key="2">
    <citation type="submission" date="2025-08" db="UniProtKB">
        <authorList>
            <consortium name="Ensembl"/>
        </authorList>
    </citation>
    <scope>IDENTIFICATION</scope>
</reference>
<evidence type="ECO:0000256" key="1">
    <source>
        <dbReference type="SAM" id="MobiDB-lite"/>
    </source>
</evidence>
<dbReference type="InterPro" id="IPR021748">
    <property type="entry name" value="DUF3314"/>
</dbReference>
<dbReference type="EMBL" id="AYCK01025505">
    <property type="status" value="NOT_ANNOTATED_CDS"/>
    <property type="molecule type" value="Genomic_DNA"/>
</dbReference>
<dbReference type="eggNOG" id="ENOG502R1CJ">
    <property type="taxonomic scope" value="Eukaryota"/>
</dbReference>
<dbReference type="Ensembl" id="ENSPFOT00000015793.2">
    <property type="protein sequence ID" value="ENSPFOP00000015771.2"/>
    <property type="gene ID" value="ENSPFOG00000015714.2"/>
</dbReference>
<evidence type="ECO:0000313" key="2">
    <source>
        <dbReference type="Ensembl" id="ENSPFOP00000015771.2"/>
    </source>
</evidence>
<dbReference type="PANTHER" id="PTHR36292">
    <property type="entry name" value="UPF0575 PROTEIN C19ORF67"/>
    <property type="match status" value="1"/>
</dbReference>
<sequence length="357" mass="40572">MMDSEDELVVLTDISSPSLDAFKDLLREDGGGEAPEITEGHQNPELREDEPLALLADVALAPSCGRSVSCSCPEVSGVTGNLHSIQLQLQFFLSRVDNLQDSLVSGNSHLDREALAAAVSSLLYTCQPYFNHLESTGRSTVSLCAHKPSEFCSKLLSFSQQLCDRLEQLLLTYASYDLISLDESEPNSISHFCIGQVQLGQMKVTTFRYCKPTPYLSRVDTGVYKRMRWNVQRFQEDHRRGEDSEEEEEEEREEEEEEEGEIQTDYYFLCYEDILNTHADPDSENEDASNDNVVRMWSIGQWVQVKPERTTDDIYDWILCEVPEASYRRLLFLGRNEPSSCTATDYLQQLLLTCHAD</sequence>
<reference evidence="3" key="1">
    <citation type="submission" date="2013-10" db="EMBL/GenBank/DDBJ databases">
        <authorList>
            <person name="Schartl M."/>
            <person name="Warren W."/>
        </authorList>
    </citation>
    <scope>NUCLEOTIDE SEQUENCE [LARGE SCALE GENOMIC DNA]</scope>
    <source>
        <strain evidence="3">female</strain>
    </source>
</reference>
<dbReference type="RefSeq" id="XP_016522467.1">
    <property type="nucleotide sequence ID" value="XM_016666981.1"/>
</dbReference>
<dbReference type="EMBL" id="AYCK01025506">
    <property type="status" value="NOT_ANNOTATED_CDS"/>
    <property type="molecule type" value="Genomic_DNA"/>
</dbReference>
<reference evidence="2" key="3">
    <citation type="submission" date="2025-09" db="UniProtKB">
        <authorList>
            <consortium name="Ensembl"/>
        </authorList>
    </citation>
    <scope>IDENTIFICATION</scope>
</reference>
<protein>
    <submittedName>
        <fullName evidence="2">Si:ch211-214c7.5</fullName>
    </submittedName>
</protein>
<evidence type="ECO:0000313" key="3">
    <source>
        <dbReference type="Proteomes" id="UP000028760"/>
    </source>
</evidence>
<name>A0A087YCL8_POEFO</name>
<accession>A0A087YCL8</accession>
<dbReference type="Pfam" id="PF11771">
    <property type="entry name" value="DUF3314"/>
    <property type="match status" value="1"/>
</dbReference>
<dbReference type="GeneID" id="103131894"/>